<dbReference type="InterPro" id="IPR012337">
    <property type="entry name" value="RNaseH-like_sf"/>
</dbReference>
<organism evidence="1">
    <name type="scientific">Octopus bimaculoides</name>
    <name type="common">California two-spotted octopus</name>
    <dbReference type="NCBI Taxonomy" id="37653"/>
    <lineage>
        <taxon>Eukaryota</taxon>
        <taxon>Metazoa</taxon>
        <taxon>Spiralia</taxon>
        <taxon>Lophotrochozoa</taxon>
        <taxon>Mollusca</taxon>
        <taxon>Cephalopoda</taxon>
        <taxon>Coleoidea</taxon>
        <taxon>Octopodiformes</taxon>
        <taxon>Octopoda</taxon>
        <taxon>Incirrata</taxon>
        <taxon>Octopodidae</taxon>
        <taxon>Octopus</taxon>
    </lineage>
</organism>
<protein>
    <submittedName>
        <fullName evidence="1">Uncharacterized protein</fullName>
    </submittedName>
</protein>
<reference evidence="1" key="1">
    <citation type="submission" date="2015-07" db="EMBL/GenBank/DDBJ databases">
        <title>MeaNS - Measles Nucleotide Surveillance Program.</title>
        <authorList>
            <person name="Tran T."/>
            <person name="Druce J."/>
        </authorList>
    </citation>
    <scope>NUCLEOTIDE SEQUENCE</scope>
    <source>
        <strain evidence="1">UCB-OBI-ISO-001</strain>
        <tissue evidence="1">Gonad</tissue>
    </source>
</reference>
<name>A0A0L8HUT2_OCTBM</name>
<sequence>MEQVSITVRYVSEDLNVNEDLLGFYYPPDCSSKTLTKIILDVFCHLNVLLGSKLCCVSFDGASTMSGNISGVQMRLKNLFPGTYFVHCGNHSLDLVLQEVSSKVTFVADALNFVHQCASLVKELPKRKAQWTNLCGENVIMLQALCPTRWCIRETALKQAENNYKNIQNFLLELLNDSSL</sequence>
<dbReference type="STRING" id="37653.A0A0L8HUT2"/>
<dbReference type="PANTHER" id="PTHR45749:SF21">
    <property type="entry name" value="DUF4371 DOMAIN-CONTAINING PROTEIN"/>
    <property type="match status" value="1"/>
</dbReference>
<gene>
    <name evidence="1" type="ORF">OCBIM_22005436mg</name>
</gene>
<dbReference type="PANTHER" id="PTHR45749">
    <property type="match status" value="1"/>
</dbReference>
<dbReference type="SUPFAM" id="SSF53098">
    <property type="entry name" value="Ribonuclease H-like"/>
    <property type="match status" value="1"/>
</dbReference>
<dbReference type="AlphaFoldDB" id="A0A0L8HUT2"/>
<proteinExistence type="predicted"/>
<dbReference type="OrthoDB" id="10029684at2759"/>
<dbReference type="EMBL" id="KQ417252">
    <property type="protein sequence ID" value="KOF92959.1"/>
    <property type="molecule type" value="Genomic_DNA"/>
</dbReference>
<accession>A0A0L8HUT2</accession>
<evidence type="ECO:0000313" key="1">
    <source>
        <dbReference type="EMBL" id="KOF92959.1"/>
    </source>
</evidence>